<name>A0A1M5T6Y9_9BACT</name>
<keyword evidence="2" id="KW-0808">Transferase</keyword>
<reference evidence="2 3" key="1">
    <citation type="submission" date="2016-11" db="EMBL/GenBank/DDBJ databases">
        <authorList>
            <person name="Jaros S."/>
            <person name="Januszkiewicz K."/>
            <person name="Wedrychowicz H."/>
        </authorList>
    </citation>
    <scope>NUCLEOTIDE SEQUENCE [LARGE SCALE GENOMIC DNA]</scope>
    <source>
        <strain evidence="2 3">DSM 9705</strain>
    </source>
</reference>
<dbReference type="CDD" id="cd02440">
    <property type="entry name" value="AdoMet_MTases"/>
    <property type="match status" value="1"/>
</dbReference>
<accession>A0A1M5T6Y9</accession>
<dbReference type="OrthoDB" id="5421689at2"/>
<evidence type="ECO:0000259" key="1">
    <source>
        <dbReference type="Pfam" id="PF08241"/>
    </source>
</evidence>
<feature type="domain" description="Methyltransferase type 11" evidence="1">
    <location>
        <begin position="52"/>
        <end position="145"/>
    </location>
</feature>
<dbReference type="InterPro" id="IPR013216">
    <property type="entry name" value="Methyltransf_11"/>
</dbReference>
<keyword evidence="3" id="KW-1185">Reference proteome</keyword>
<sequence length="230" mass="25079">MTTDQATEGQLFDDWPDRYDTWFTTPIGKLVKAYEAELLIELLAPQPDELILDVGCGSGVFTALVGAVRPALVGLDLSLPMLRRAEAKAVGYRFAALVGTMTRLPFADQSFDRVYSMTALEFVADARSAIGEMNRVTRPGGTVVVTTLNSLSPWAVRRKEKAAAGHSLFANMTFRSPQEMSRLASSPGTVKTAIHFLKDTDPGQAAVLEEQGRLEQKNTGALVALCWQKQ</sequence>
<dbReference type="Gene3D" id="3.40.50.150">
    <property type="entry name" value="Vaccinia Virus protein VP39"/>
    <property type="match status" value="1"/>
</dbReference>
<proteinExistence type="predicted"/>
<dbReference type="PANTHER" id="PTHR43591">
    <property type="entry name" value="METHYLTRANSFERASE"/>
    <property type="match status" value="1"/>
</dbReference>
<dbReference type="EMBL" id="FQXS01000002">
    <property type="protein sequence ID" value="SHH46143.1"/>
    <property type="molecule type" value="Genomic_DNA"/>
</dbReference>
<dbReference type="GO" id="GO:0008757">
    <property type="term" value="F:S-adenosylmethionine-dependent methyltransferase activity"/>
    <property type="evidence" value="ECO:0007669"/>
    <property type="project" value="InterPro"/>
</dbReference>
<dbReference type="GO" id="GO:0032259">
    <property type="term" value="P:methylation"/>
    <property type="evidence" value="ECO:0007669"/>
    <property type="project" value="UniProtKB-KW"/>
</dbReference>
<dbReference type="SUPFAM" id="SSF53335">
    <property type="entry name" value="S-adenosyl-L-methionine-dependent methyltransferases"/>
    <property type="match status" value="1"/>
</dbReference>
<dbReference type="Proteomes" id="UP000184139">
    <property type="component" value="Unassembled WGS sequence"/>
</dbReference>
<evidence type="ECO:0000313" key="3">
    <source>
        <dbReference type="Proteomes" id="UP000184139"/>
    </source>
</evidence>
<dbReference type="InterPro" id="IPR029063">
    <property type="entry name" value="SAM-dependent_MTases_sf"/>
</dbReference>
<protein>
    <submittedName>
        <fullName evidence="2">Methyltransferase domain-containing protein</fullName>
    </submittedName>
</protein>
<dbReference type="STRING" id="1121409.SAMN02745124_00619"/>
<gene>
    <name evidence="2" type="ORF">SAMN02745124_00619</name>
</gene>
<dbReference type="AlphaFoldDB" id="A0A1M5T6Y9"/>
<dbReference type="RefSeq" id="WP_073373345.1">
    <property type="nucleotide sequence ID" value="NZ_FQXS01000002.1"/>
</dbReference>
<dbReference type="PANTHER" id="PTHR43591:SF24">
    <property type="entry name" value="2-METHOXY-6-POLYPRENYL-1,4-BENZOQUINOL METHYLASE, MITOCHONDRIAL"/>
    <property type="match status" value="1"/>
</dbReference>
<keyword evidence="2" id="KW-0489">Methyltransferase</keyword>
<dbReference type="Pfam" id="PF08241">
    <property type="entry name" value="Methyltransf_11"/>
    <property type="match status" value="1"/>
</dbReference>
<evidence type="ECO:0000313" key="2">
    <source>
        <dbReference type="EMBL" id="SHH46143.1"/>
    </source>
</evidence>
<organism evidence="2 3">
    <name type="scientific">Desulfofustis glycolicus DSM 9705</name>
    <dbReference type="NCBI Taxonomy" id="1121409"/>
    <lineage>
        <taxon>Bacteria</taxon>
        <taxon>Pseudomonadati</taxon>
        <taxon>Thermodesulfobacteriota</taxon>
        <taxon>Desulfobulbia</taxon>
        <taxon>Desulfobulbales</taxon>
        <taxon>Desulfocapsaceae</taxon>
        <taxon>Desulfofustis</taxon>
    </lineage>
</organism>